<evidence type="ECO:0000256" key="1">
    <source>
        <dbReference type="ARBA" id="ARBA00004141"/>
    </source>
</evidence>
<feature type="binding site" evidence="6">
    <location>
        <position position="268"/>
    </location>
    <ligand>
        <name>Zn(2+)</name>
        <dbReference type="ChEBI" id="CHEBI:29105"/>
    </ligand>
</feature>
<keyword evidence="5 7" id="KW-0472">Membrane</keyword>
<protein>
    <recommendedName>
        <fullName evidence="10">Progestin and adipoQ receptor family member 4</fullName>
    </recommendedName>
</protein>
<organism evidence="8 9">
    <name type="scientific">Aquatica leii</name>
    <dbReference type="NCBI Taxonomy" id="1421715"/>
    <lineage>
        <taxon>Eukaryota</taxon>
        <taxon>Metazoa</taxon>
        <taxon>Ecdysozoa</taxon>
        <taxon>Arthropoda</taxon>
        <taxon>Hexapoda</taxon>
        <taxon>Insecta</taxon>
        <taxon>Pterygota</taxon>
        <taxon>Neoptera</taxon>
        <taxon>Endopterygota</taxon>
        <taxon>Coleoptera</taxon>
        <taxon>Polyphaga</taxon>
        <taxon>Elateriformia</taxon>
        <taxon>Elateroidea</taxon>
        <taxon>Lampyridae</taxon>
        <taxon>Luciolinae</taxon>
        <taxon>Aquatica</taxon>
    </lineage>
</organism>
<evidence type="ECO:0000256" key="7">
    <source>
        <dbReference type="SAM" id="Phobius"/>
    </source>
</evidence>
<comment type="similarity">
    <text evidence="2">Belongs to the ADIPOR family.</text>
</comment>
<evidence type="ECO:0000256" key="2">
    <source>
        <dbReference type="ARBA" id="ARBA00007018"/>
    </source>
</evidence>
<dbReference type="PANTHER" id="PTHR20855:SF138">
    <property type="entry name" value="PROGESTIN AND ADIPOQ RECEPTOR FAMILY MEMBER 4"/>
    <property type="match status" value="1"/>
</dbReference>
<evidence type="ECO:0000313" key="8">
    <source>
        <dbReference type="EMBL" id="KAK4883698.1"/>
    </source>
</evidence>
<keyword evidence="9" id="KW-1185">Reference proteome</keyword>
<feature type="transmembrane region" description="Helical" evidence="7">
    <location>
        <begin position="144"/>
        <end position="163"/>
    </location>
</feature>
<dbReference type="PANTHER" id="PTHR20855">
    <property type="entry name" value="ADIPOR/PROGESTIN RECEPTOR-RELATED"/>
    <property type="match status" value="1"/>
</dbReference>
<gene>
    <name evidence="8" type="ORF">RN001_007017</name>
</gene>
<feature type="transmembrane region" description="Helical" evidence="7">
    <location>
        <begin position="266"/>
        <end position="287"/>
    </location>
</feature>
<evidence type="ECO:0000256" key="5">
    <source>
        <dbReference type="ARBA" id="ARBA00023136"/>
    </source>
</evidence>
<accession>A0AAN7QLQ7</accession>
<evidence type="ECO:0000313" key="9">
    <source>
        <dbReference type="Proteomes" id="UP001353858"/>
    </source>
</evidence>
<feature type="transmembrane region" description="Helical" evidence="7">
    <location>
        <begin position="74"/>
        <end position="91"/>
    </location>
</feature>
<dbReference type="Proteomes" id="UP001353858">
    <property type="component" value="Unassembled WGS sequence"/>
</dbReference>
<comment type="caution">
    <text evidence="8">The sequence shown here is derived from an EMBL/GenBank/DDBJ whole genome shotgun (WGS) entry which is preliminary data.</text>
</comment>
<dbReference type="GO" id="GO:0038023">
    <property type="term" value="F:signaling receptor activity"/>
    <property type="evidence" value="ECO:0007669"/>
    <property type="project" value="TreeGrafter"/>
</dbReference>
<name>A0AAN7QLQ7_9COLE</name>
<keyword evidence="3 7" id="KW-0812">Transmembrane</keyword>
<sequence>MLNGEIDVIRRRFEHAKHQDEQPFLVPQKNAELLHWKDMPRHLQFNPYIFSGYRPLLSIWGCLNSLFYIHNETINIITHGIPIVYILLSIPNMKQWTQYDLRFLTWCHILGSISPWIGSFVYHLFMNLERGERVYHRLLQLDMLGIWICQSFGAMPMLLATTYCLPGTYRLLGVSSYCLSSLWGLYKAMNALSPWERRLCFLFPFCMRIVLCGLRFYNYGGGDPAAITHLILQDLVSLIGGSIGALHIPERWFPGCVDLYLNSHNIMHVLVVTAVYSMHVATMRDLAWMDQVKCKTML</sequence>
<reference evidence="9" key="1">
    <citation type="submission" date="2023-01" db="EMBL/GenBank/DDBJ databases">
        <title>Key to firefly adult light organ development and bioluminescence: homeobox transcription factors regulate luciferase expression and transportation to peroxisome.</title>
        <authorList>
            <person name="Fu X."/>
        </authorList>
    </citation>
    <scope>NUCLEOTIDE SEQUENCE [LARGE SCALE GENOMIC DNA]</scope>
</reference>
<dbReference type="AlphaFoldDB" id="A0AAN7QLQ7"/>
<evidence type="ECO:0000256" key="3">
    <source>
        <dbReference type="ARBA" id="ARBA00022692"/>
    </source>
</evidence>
<evidence type="ECO:0000256" key="6">
    <source>
        <dbReference type="PIRSR" id="PIRSR604254-1"/>
    </source>
</evidence>
<feature type="transmembrane region" description="Helical" evidence="7">
    <location>
        <begin position="103"/>
        <end position="124"/>
    </location>
</feature>
<dbReference type="EMBL" id="JARPUR010000002">
    <property type="protein sequence ID" value="KAK4883698.1"/>
    <property type="molecule type" value="Genomic_DNA"/>
</dbReference>
<keyword evidence="4 7" id="KW-1133">Transmembrane helix</keyword>
<dbReference type="InterPro" id="IPR004254">
    <property type="entry name" value="AdipoR/HlyIII-related"/>
</dbReference>
<feature type="binding site" evidence="6">
    <location>
        <position position="264"/>
    </location>
    <ligand>
        <name>Zn(2+)</name>
        <dbReference type="ChEBI" id="CHEBI:29105"/>
    </ligand>
</feature>
<keyword evidence="6" id="KW-0479">Metal-binding</keyword>
<feature type="transmembrane region" description="Helical" evidence="7">
    <location>
        <begin position="198"/>
        <end position="217"/>
    </location>
</feature>
<dbReference type="GO" id="GO:0016020">
    <property type="term" value="C:membrane"/>
    <property type="evidence" value="ECO:0007669"/>
    <property type="project" value="UniProtKB-SubCell"/>
</dbReference>
<dbReference type="Pfam" id="PF03006">
    <property type="entry name" value="HlyIII"/>
    <property type="match status" value="1"/>
</dbReference>
<feature type="transmembrane region" description="Helical" evidence="7">
    <location>
        <begin position="169"/>
        <end position="186"/>
    </location>
</feature>
<proteinExistence type="inferred from homology"/>
<comment type="subcellular location">
    <subcellularLocation>
        <location evidence="1">Membrane</location>
        <topology evidence="1">Multi-pass membrane protein</topology>
    </subcellularLocation>
</comment>
<evidence type="ECO:0008006" key="10">
    <source>
        <dbReference type="Google" id="ProtNLM"/>
    </source>
</evidence>
<feature type="binding site" evidence="6">
    <location>
        <position position="123"/>
    </location>
    <ligand>
        <name>Zn(2+)</name>
        <dbReference type="ChEBI" id="CHEBI:29105"/>
    </ligand>
</feature>
<keyword evidence="6" id="KW-0862">Zinc</keyword>
<dbReference type="GO" id="GO:0046872">
    <property type="term" value="F:metal ion binding"/>
    <property type="evidence" value="ECO:0007669"/>
    <property type="project" value="UniProtKB-KW"/>
</dbReference>
<evidence type="ECO:0000256" key="4">
    <source>
        <dbReference type="ARBA" id="ARBA00022989"/>
    </source>
</evidence>